<organism evidence="2 3">
    <name type="scientific">Pelagicoccus enzymogenes</name>
    <dbReference type="NCBI Taxonomy" id="2773457"/>
    <lineage>
        <taxon>Bacteria</taxon>
        <taxon>Pseudomonadati</taxon>
        <taxon>Verrucomicrobiota</taxon>
        <taxon>Opitutia</taxon>
        <taxon>Puniceicoccales</taxon>
        <taxon>Pelagicoccaceae</taxon>
        <taxon>Pelagicoccus</taxon>
    </lineage>
</organism>
<reference evidence="2" key="1">
    <citation type="submission" date="2020-09" db="EMBL/GenBank/DDBJ databases">
        <title>Pelagicoccus enzymogenes sp. nov. with an EPS production, isolated from marine sediment.</title>
        <authorList>
            <person name="Feng X."/>
        </authorList>
    </citation>
    <scope>NUCLEOTIDE SEQUENCE</scope>
    <source>
        <strain evidence="2">NFK12</strain>
    </source>
</reference>
<feature type="region of interest" description="Disordered" evidence="1">
    <location>
        <begin position="37"/>
        <end position="71"/>
    </location>
</feature>
<dbReference type="Proteomes" id="UP000622317">
    <property type="component" value="Unassembled WGS sequence"/>
</dbReference>
<proteinExistence type="predicted"/>
<dbReference type="Pfam" id="PF09720">
    <property type="entry name" value="Unstab_antitox"/>
    <property type="match status" value="1"/>
</dbReference>
<accession>A0A927IIL5</accession>
<keyword evidence="3" id="KW-1185">Reference proteome</keyword>
<name>A0A927IIL5_9BACT</name>
<feature type="compositionally biased region" description="Polar residues" evidence="1">
    <location>
        <begin position="51"/>
        <end position="60"/>
    </location>
</feature>
<dbReference type="EMBL" id="JACYFG010000038">
    <property type="protein sequence ID" value="MBD5780959.1"/>
    <property type="molecule type" value="Genomic_DNA"/>
</dbReference>
<gene>
    <name evidence="2" type="ORF">IEN85_15775</name>
</gene>
<comment type="caution">
    <text evidence="2">The sequence shown here is derived from an EMBL/GenBank/DDBJ whole genome shotgun (WGS) entry which is preliminary data.</text>
</comment>
<dbReference type="InterPro" id="IPR013406">
    <property type="entry name" value="CHP02574_addiction_mod"/>
</dbReference>
<dbReference type="RefSeq" id="WP_191618065.1">
    <property type="nucleotide sequence ID" value="NZ_JACYFG010000038.1"/>
</dbReference>
<dbReference type="AlphaFoldDB" id="A0A927IIL5"/>
<evidence type="ECO:0000313" key="2">
    <source>
        <dbReference type="EMBL" id="MBD5780959.1"/>
    </source>
</evidence>
<evidence type="ECO:0000256" key="1">
    <source>
        <dbReference type="SAM" id="MobiDB-lite"/>
    </source>
</evidence>
<protein>
    <submittedName>
        <fullName evidence="2">Addiction module protein</fullName>
    </submittedName>
</protein>
<evidence type="ECO:0000313" key="3">
    <source>
        <dbReference type="Proteomes" id="UP000622317"/>
    </source>
</evidence>
<sequence>MSRMETLKTEAMGLSDSERAALASELLYSLPATLSDEDEGVSEALRRDADLSSNPSSGISWNELKKELGRE</sequence>